<protein>
    <submittedName>
        <fullName evidence="2">Uncharacterized protein</fullName>
    </submittedName>
</protein>
<evidence type="ECO:0000313" key="2">
    <source>
        <dbReference type="EMBL" id="KAL0958664.1"/>
    </source>
</evidence>
<evidence type="ECO:0000313" key="3">
    <source>
        <dbReference type="Proteomes" id="UP001556367"/>
    </source>
</evidence>
<sequence length="66" mass="7626">MAWIRYITAFSILLQDKLALPDAGRCRQHRDRAIHRVTPGSFTIDKRLALQRIGARRRRARGSPDV</sequence>
<keyword evidence="3" id="KW-1185">Reference proteome</keyword>
<dbReference type="Proteomes" id="UP001556367">
    <property type="component" value="Unassembled WGS sequence"/>
</dbReference>
<dbReference type="EMBL" id="JASNQZ010000003">
    <property type="protein sequence ID" value="KAL0958664.1"/>
    <property type="molecule type" value="Genomic_DNA"/>
</dbReference>
<organism evidence="2 3">
    <name type="scientific">Hohenbuehelia grisea</name>
    <dbReference type="NCBI Taxonomy" id="104357"/>
    <lineage>
        <taxon>Eukaryota</taxon>
        <taxon>Fungi</taxon>
        <taxon>Dikarya</taxon>
        <taxon>Basidiomycota</taxon>
        <taxon>Agaricomycotina</taxon>
        <taxon>Agaricomycetes</taxon>
        <taxon>Agaricomycetidae</taxon>
        <taxon>Agaricales</taxon>
        <taxon>Pleurotineae</taxon>
        <taxon>Pleurotaceae</taxon>
        <taxon>Hohenbuehelia</taxon>
    </lineage>
</organism>
<comment type="caution">
    <text evidence="2">The sequence shown here is derived from an EMBL/GenBank/DDBJ whole genome shotgun (WGS) entry which is preliminary data.</text>
</comment>
<evidence type="ECO:0000256" key="1">
    <source>
        <dbReference type="SAM" id="SignalP"/>
    </source>
</evidence>
<proteinExistence type="predicted"/>
<reference evidence="3" key="1">
    <citation type="submission" date="2024-06" db="EMBL/GenBank/DDBJ databases">
        <title>Multi-omics analyses provide insights into the biosynthesis of the anticancer antibiotic pleurotin in Hohenbuehelia grisea.</title>
        <authorList>
            <person name="Weaver J.A."/>
            <person name="Alberti F."/>
        </authorList>
    </citation>
    <scope>NUCLEOTIDE SEQUENCE [LARGE SCALE GENOMIC DNA]</scope>
    <source>
        <strain evidence="3">T-177</strain>
    </source>
</reference>
<feature type="signal peptide" evidence="1">
    <location>
        <begin position="1"/>
        <end position="19"/>
    </location>
</feature>
<feature type="chain" id="PRO_5047443615" evidence="1">
    <location>
        <begin position="20"/>
        <end position="66"/>
    </location>
</feature>
<gene>
    <name evidence="2" type="ORF">HGRIS_013996</name>
</gene>
<accession>A0ABR3JS77</accession>
<keyword evidence="1" id="KW-0732">Signal</keyword>
<name>A0ABR3JS77_9AGAR</name>